<keyword evidence="2" id="KW-1185">Reference proteome</keyword>
<gene>
    <name evidence="1" type="ORF">DPMN_176579</name>
</gene>
<organism evidence="1 2">
    <name type="scientific">Dreissena polymorpha</name>
    <name type="common">Zebra mussel</name>
    <name type="synonym">Mytilus polymorpha</name>
    <dbReference type="NCBI Taxonomy" id="45954"/>
    <lineage>
        <taxon>Eukaryota</taxon>
        <taxon>Metazoa</taxon>
        <taxon>Spiralia</taxon>
        <taxon>Lophotrochozoa</taxon>
        <taxon>Mollusca</taxon>
        <taxon>Bivalvia</taxon>
        <taxon>Autobranchia</taxon>
        <taxon>Heteroconchia</taxon>
        <taxon>Euheterodonta</taxon>
        <taxon>Imparidentia</taxon>
        <taxon>Neoheterodontei</taxon>
        <taxon>Myida</taxon>
        <taxon>Dreissenoidea</taxon>
        <taxon>Dreissenidae</taxon>
        <taxon>Dreissena</taxon>
    </lineage>
</organism>
<evidence type="ECO:0000313" key="1">
    <source>
        <dbReference type="EMBL" id="KAH3775180.1"/>
    </source>
</evidence>
<sequence>MASGFSNNCHAFSSHAANKVTYDSLRDPSQPSLKDLLKVVYVVDVTTFTYSSA</sequence>
<name>A0A9D4E9R0_DREPO</name>
<evidence type="ECO:0000313" key="2">
    <source>
        <dbReference type="Proteomes" id="UP000828390"/>
    </source>
</evidence>
<accession>A0A9D4E9R0</accession>
<dbReference type="Proteomes" id="UP000828390">
    <property type="component" value="Unassembled WGS sequence"/>
</dbReference>
<proteinExistence type="predicted"/>
<comment type="caution">
    <text evidence="1">The sequence shown here is derived from an EMBL/GenBank/DDBJ whole genome shotgun (WGS) entry which is preliminary data.</text>
</comment>
<protein>
    <submittedName>
        <fullName evidence="1">Uncharacterized protein</fullName>
    </submittedName>
</protein>
<reference evidence="1" key="2">
    <citation type="submission" date="2020-11" db="EMBL/GenBank/DDBJ databases">
        <authorList>
            <person name="McCartney M.A."/>
            <person name="Auch B."/>
            <person name="Kono T."/>
            <person name="Mallez S."/>
            <person name="Becker A."/>
            <person name="Gohl D.M."/>
            <person name="Silverstein K.A.T."/>
            <person name="Koren S."/>
            <person name="Bechman K.B."/>
            <person name="Herman A."/>
            <person name="Abrahante J.E."/>
            <person name="Garbe J."/>
        </authorList>
    </citation>
    <scope>NUCLEOTIDE SEQUENCE</scope>
    <source>
        <strain evidence="1">Duluth1</strain>
        <tissue evidence="1">Whole animal</tissue>
    </source>
</reference>
<dbReference type="AlphaFoldDB" id="A0A9D4E9R0"/>
<reference evidence="1" key="1">
    <citation type="journal article" date="2019" name="bioRxiv">
        <title>The Genome of the Zebra Mussel, Dreissena polymorpha: A Resource for Invasive Species Research.</title>
        <authorList>
            <person name="McCartney M.A."/>
            <person name="Auch B."/>
            <person name="Kono T."/>
            <person name="Mallez S."/>
            <person name="Zhang Y."/>
            <person name="Obille A."/>
            <person name="Becker A."/>
            <person name="Abrahante J.E."/>
            <person name="Garbe J."/>
            <person name="Badalamenti J.P."/>
            <person name="Herman A."/>
            <person name="Mangelson H."/>
            <person name="Liachko I."/>
            <person name="Sullivan S."/>
            <person name="Sone E.D."/>
            <person name="Koren S."/>
            <person name="Silverstein K.A.T."/>
            <person name="Beckman K.B."/>
            <person name="Gohl D.M."/>
        </authorList>
    </citation>
    <scope>NUCLEOTIDE SEQUENCE</scope>
    <source>
        <strain evidence="1">Duluth1</strain>
        <tissue evidence="1">Whole animal</tissue>
    </source>
</reference>
<dbReference type="EMBL" id="JAIWYP010000009">
    <property type="protein sequence ID" value="KAH3775180.1"/>
    <property type="molecule type" value="Genomic_DNA"/>
</dbReference>